<accession>A0ABT1EDR9</accession>
<dbReference type="SMART" id="SM00382">
    <property type="entry name" value="AAA"/>
    <property type="match status" value="1"/>
</dbReference>
<evidence type="ECO:0000256" key="1">
    <source>
        <dbReference type="ARBA" id="ARBA00005417"/>
    </source>
</evidence>
<dbReference type="Proteomes" id="UP001523565">
    <property type="component" value="Unassembled WGS sequence"/>
</dbReference>
<dbReference type="CDD" id="cd03255">
    <property type="entry name" value="ABC_MJ0796_LolCDE_FtsE"/>
    <property type="match status" value="1"/>
</dbReference>
<dbReference type="InterPro" id="IPR027417">
    <property type="entry name" value="P-loop_NTPase"/>
</dbReference>
<dbReference type="GO" id="GO:0005524">
    <property type="term" value="F:ATP binding"/>
    <property type="evidence" value="ECO:0007669"/>
    <property type="project" value="UniProtKB-KW"/>
</dbReference>
<name>A0ABT1EDR9_9FIRM</name>
<evidence type="ECO:0000313" key="6">
    <source>
        <dbReference type="EMBL" id="MCP1108854.1"/>
    </source>
</evidence>
<keyword evidence="7" id="KW-1185">Reference proteome</keyword>
<dbReference type="InterPro" id="IPR017871">
    <property type="entry name" value="ABC_transporter-like_CS"/>
</dbReference>
<keyword evidence="4 6" id="KW-0067">ATP-binding</keyword>
<comment type="similarity">
    <text evidence="1">Belongs to the ABC transporter superfamily.</text>
</comment>
<dbReference type="RefSeq" id="WP_262067758.1">
    <property type="nucleotide sequence ID" value="NZ_JAMXOC010000001.1"/>
</dbReference>
<keyword evidence="3" id="KW-0547">Nucleotide-binding</keyword>
<protein>
    <submittedName>
        <fullName evidence="6">ABC transporter ATP-binding protein</fullName>
    </submittedName>
</protein>
<feature type="domain" description="ABC transporter" evidence="5">
    <location>
        <begin position="4"/>
        <end position="206"/>
    </location>
</feature>
<dbReference type="PANTHER" id="PTHR24220">
    <property type="entry name" value="IMPORT ATP-BINDING PROTEIN"/>
    <property type="match status" value="1"/>
</dbReference>
<comment type="caution">
    <text evidence="6">The sequence shown here is derived from an EMBL/GenBank/DDBJ whole genome shotgun (WGS) entry which is preliminary data.</text>
</comment>
<dbReference type="PANTHER" id="PTHR24220:SF689">
    <property type="entry name" value="LIPOPROTEIN-RELEASING SYSTEM ATP-BINDING PROTEIN LOLD"/>
    <property type="match status" value="1"/>
</dbReference>
<reference evidence="6 7" key="1">
    <citation type="journal article" date="2022" name="Genome Biol. Evol.">
        <title>Host diet, physiology and behaviors set the stage for Lachnospiraceae cladogenesis.</title>
        <authorList>
            <person name="Vera-Ponce De Leon A."/>
            <person name="Schneider M."/>
            <person name="Jahnes B.C."/>
            <person name="Sadowski V."/>
            <person name="Camuy-Velez L.A."/>
            <person name="Duan J."/>
            <person name="Sabree Z.L."/>
        </authorList>
    </citation>
    <scope>NUCLEOTIDE SEQUENCE [LARGE SCALE GENOMIC DNA]</scope>
    <source>
        <strain evidence="6 7">PAL227</strain>
    </source>
</reference>
<dbReference type="EMBL" id="JAMZFV010000001">
    <property type="protein sequence ID" value="MCP1108854.1"/>
    <property type="molecule type" value="Genomic_DNA"/>
</dbReference>
<gene>
    <name evidence="6" type="ORF">NK118_01135</name>
</gene>
<dbReference type="PROSITE" id="PS00211">
    <property type="entry name" value="ABC_TRANSPORTER_1"/>
    <property type="match status" value="1"/>
</dbReference>
<dbReference type="InterPro" id="IPR003439">
    <property type="entry name" value="ABC_transporter-like_ATP-bd"/>
</dbReference>
<dbReference type="InterPro" id="IPR015854">
    <property type="entry name" value="ABC_transpr_LolD-like"/>
</dbReference>
<organism evidence="6 7">
    <name type="scientific">Ohessyouella blattaphilus</name>
    <dbReference type="NCBI Taxonomy" id="2949333"/>
    <lineage>
        <taxon>Bacteria</taxon>
        <taxon>Bacillati</taxon>
        <taxon>Bacillota</taxon>
        <taxon>Clostridia</taxon>
        <taxon>Lachnospirales</taxon>
        <taxon>Lachnospiraceae</taxon>
        <taxon>Ohessyouella</taxon>
    </lineage>
</organism>
<evidence type="ECO:0000313" key="7">
    <source>
        <dbReference type="Proteomes" id="UP001523565"/>
    </source>
</evidence>
<dbReference type="InterPro" id="IPR003593">
    <property type="entry name" value="AAA+_ATPase"/>
</dbReference>
<evidence type="ECO:0000259" key="5">
    <source>
        <dbReference type="PROSITE" id="PS50893"/>
    </source>
</evidence>
<dbReference type="SUPFAM" id="SSF52540">
    <property type="entry name" value="P-loop containing nucleoside triphosphate hydrolases"/>
    <property type="match status" value="1"/>
</dbReference>
<dbReference type="Pfam" id="PF00005">
    <property type="entry name" value="ABC_tran"/>
    <property type="match status" value="1"/>
</dbReference>
<dbReference type="InterPro" id="IPR017911">
    <property type="entry name" value="MacB-like_ATP-bd"/>
</dbReference>
<sequence>MSVLRLDNVSYSYGENVVLNQLSLDFEKGKMYAVVGKSGAGKTTLLSLLACLARPDSGEMYYLGQDVKKIDTYKYRSKYVGVIFQSYNLLTKLTALENVVLSMDIAEMKKVDKSAEAMRLLRSVGISEQEANRRVLQLSGGQQQRVAIARALAYNPDVILADEPTGNLDGQTEKEILGIMRRLADEGRCVILVTHSPAVSKATDIVIKL</sequence>
<dbReference type="PROSITE" id="PS50893">
    <property type="entry name" value="ABC_TRANSPORTER_2"/>
    <property type="match status" value="1"/>
</dbReference>
<evidence type="ECO:0000256" key="3">
    <source>
        <dbReference type="ARBA" id="ARBA00022741"/>
    </source>
</evidence>
<dbReference type="Gene3D" id="3.40.50.300">
    <property type="entry name" value="P-loop containing nucleotide triphosphate hydrolases"/>
    <property type="match status" value="1"/>
</dbReference>
<proteinExistence type="inferred from homology"/>
<evidence type="ECO:0000256" key="2">
    <source>
        <dbReference type="ARBA" id="ARBA00022448"/>
    </source>
</evidence>
<keyword evidence="2" id="KW-0813">Transport</keyword>
<evidence type="ECO:0000256" key="4">
    <source>
        <dbReference type="ARBA" id="ARBA00022840"/>
    </source>
</evidence>